<sequence>MNGRNLDWLVSVPIAHRGLHDAEAGVVENSLGAARAAAAAGYAIECDVQLSADGEAVVFHDDLLGRLTGAAGRVCDMTARELAALALKGSGEGVPFLSELLEAVQGRVPLVVELKSSFDGNLALARRVGELLLGYSGPVAIESFDPDPIAFLREHRKAMGIEAIPVGLVAQAFYSESEWPELPASRRVELAQWLHFSRSRPEFLSFNVDDLPHVAAVLWREGLKLPLTVWTVRDAEQAEIAAKWADQIVFEGFRP</sequence>
<dbReference type="Gene3D" id="3.20.20.190">
    <property type="entry name" value="Phosphatidylinositol (PI) phosphodiesterase"/>
    <property type="match status" value="1"/>
</dbReference>
<feature type="domain" description="GP-PDE" evidence="1">
    <location>
        <begin position="11"/>
        <end position="255"/>
    </location>
</feature>
<dbReference type="KEGG" id="mhey:H2LOC_006715"/>
<keyword evidence="3" id="KW-1185">Reference proteome</keyword>
<name>A0A6B8KFZ0_9HYPH</name>
<dbReference type="EMBL" id="CP046052">
    <property type="protein sequence ID" value="QGM45413.1"/>
    <property type="molecule type" value="Genomic_DNA"/>
</dbReference>
<protein>
    <submittedName>
        <fullName evidence="2">Glycerophosphodiester phosphodiesterase</fullName>
    </submittedName>
</protein>
<evidence type="ECO:0000313" key="2">
    <source>
        <dbReference type="EMBL" id="QGM45413.1"/>
    </source>
</evidence>
<evidence type="ECO:0000259" key="1">
    <source>
        <dbReference type="PROSITE" id="PS51704"/>
    </source>
</evidence>
<organism evidence="2 3">
    <name type="scientific">Methylocystis heyeri</name>
    <dbReference type="NCBI Taxonomy" id="391905"/>
    <lineage>
        <taxon>Bacteria</taxon>
        <taxon>Pseudomonadati</taxon>
        <taxon>Pseudomonadota</taxon>
        <taxon>Alphaproteobacteria</taxon>
        <taxon>Hyphomicrobiales</taxon>
        <taxon>Methylocystaceae</taxon>
        <taxon>Methylocystis</taxon>
    </lineage>
</organism>
<dbReference type="Proteomes" id="UP000309061">
    <property type="component" value="Chromosome"/>
</dbReference>
<dbReference type="PANTHER" id="PTHR46211:SF1">
    <property type="entry name" value="GLYCEROPHOSPHODIESTER PHOSPHODIESTERASE, CYTOPLASMIC"/>
    <property type="match status" value="1"/>
</dbReference>
<dbReference type="InterPro" id="IPR017946">
    <property type="entry name" value="PLC-like_Pdiesterase_TIM-brl"/>
</dbReference>
<dbReference type="InterPro" id="IPR030395">
    <property type="entry name" value="GP_PDE_dom"/>
</dbReference>
<dbReference type="GO" id="GO:0008081">
    <property type="term" value="F:phosphoric diester hydrolase activity"/>
    <property type="evidence" value="ECO:0007669"/>
    <property type="project" value="InterPro"/>
</dbReference>
<dbReference type="GO" id="GO:0006629">
    <property type="term" value="P:lipid metabolic process"/>
    <property type="evidence" value="ECO:0007669"/>
    <property type="project" value="InterPro"/>
</dbReference>
<gene>
    <name evidence="2" type="ORF">H2LOC_006715</name>
</gene>
<accession>A0A6B8KFZ0</accession>
<dbReference type="PANTHER" id="PTHR46211">
    <property type="entry name" value="GLYCEROPHOSPHORYL DIESTER PHOSPHODIESTERASE"/>
    <property type="match status" value="1"/>
</dbReference>
<evidence type="ECO:0000313" key="3">
    <source>
        <dbReference type="Proteomes" id="UP000309061"/>
    </source>
</evidence>
<dbReference type="PROSITE" id="PS51704">
    <property type="entry name" value="GP_PDE"/>
    <property type="match status" value="1"/>
</dbReference>
<dbReference type="AlphaFoldDB" id="A0A6B8KFZ0"/>
<proteinExistence type="predicted"/>
<dbReference type="Pfam" id="PF03009">
    <property type="entry name" value="GDPD"/>
    <property type="match status" value="1"/>
</dbReference>
<dbReference type="OrthoDB" id="384721at2"/>
<dbReference type="SUPFAM" id="SSF51695">
    <property type="entry name" value="PLC-like phosphodiesterases"/>
    <property type="match status" value="1"/>
</dbReference>
<reference evidence="2 3" key="1">
    <citation type="submission" date="2019-11" db="EMBL/GenBank/DDBJ databases">
        <title>The genome sequence of Methylocystis heyeri.</title>
        <authorList>
            <person name="Oshkin I.Y."/>
            <person name="Miroshnikov K."/>
            <person name="Dedysh S.N."/>
        </authorList>
    </citation>
    <scope>NUCLEOTIDE SEQUENCE [LARGE SCALE GENOMIC DNA]</scope>
    <source>
        <strain evidence="2 3">H2</strain>
    </source>
</reference>